<dbReference type="PANTHER" id="PTHR37953:SF1">
    <property type="entry name" value="UPF0127 PROTEIN MJ1496"/>
    <property type="match status" value="1"/>
</dbReference>
<dbReference type="AlphaFoldDB" id="A0A106BZK9"/>
<reference evidence="1 2" key="1">
    <citation type="submission" date="2016-01" db="EMBL/GenBank/DDBJ databases">
        <title>Draft genome of the antarctic isolate Shewanella frigidimarina Ag06-30.</title>
        <authorList>
            <person name="Parmeciano Di Noto G."/>
            <person name="Vazquez S."/>
            <person name="Mac Cormack W."/>
            <person name="Iriarte A."/>
            <person name="Quiroga C."/>
        </authorList>
    </citation>
    <scope>NUCLEOTIDE SEQUENCE [LARGE SCALE GENOMIC DNA]</scope>
    <source>
        <strain evidence="1 2">Ag06-30</strain>
    </source>
</reference>
<dbReference type="InterPro" id="IPR003795">
    <property type="entry name" value="DUF192"/>
</dbReference>
<dbReference type="Proteomes" id="UP000055702">
    <property type="component" value="Unassembled WGS sequence"/>
</dbReference>
<evidence type="ECO:0008006" key="3">
    <source>
        <dbReference type="Google" id="ProtNLM"/>
    </source>
</evidence>
<evidence type="ECO:0000313" key="2">
    <source>
        <dbReference type="Proteomes" id="UP000055702"/>
    </source>
</evidence>
<name>A0A106BZK9_SHEFR</name>
<dbReference type="EMBL" id="LRDC01000022">
    <property type="protein sequence ID" value="KVX01515.1"/>
    <property type="molecule type" value="Genomic_DNA"/>
</dbReference>
<gene>
    <name evidence="1" type="ORF">AWJ07_17405</name>
</gene>
<accession>A0A106BZK9</accession>
<dbReference type="Pfam" id="PF02643">
    <property type="entry name" value="DUF192"/>
    <property type="match status" value="1"/>
</dbReference>
<proteinExistence type="predicted"/>
<comment type="caution">
    <text evidence="1">The sequence shown here is derived from an EMBL/GenBank/DDBJ whole genome shotgun (WGS) entry which is preliminary data.</text>
</comment>
<sequence>MPKITITNQHEANITEVELANTATLRLQGLLGRKALTMQQGLLILPCNSVHTFGMKFPIDVVYLNKKNQVIKIVNALKPTRMSGCLRASKVLELASGSAQINSIKKGDTLSW</sequence>
<protein>
    <recommendedName>
        <fullName evidence="3">DUF192 domain-containing protein</fullName>
    </recommendedName>
</protein>
<dbReference type="RefSeq" id="WP_059746174.1">
    <property type="nucleotide sequence ID" value="NZ_LRDC01000022.1"/>
</dbReference>
<dbReference type="InterPro" id="IPR038695">
    <property type="entry name" value="Saro_0823-like_sf"/>
</dbReference>
<organism evidence="1">
    <name type="scientific">Shewanella frigidimarina</name>
    <dbReference type="NCBI Taxonomy" id="56812"/>
    <lineage>
        <taxon>Bacteria</taxon>
        <taxon>Pseudomonadati</taxon>
        <taxon>Pseudomonadota</taxon>
        <taxon>Gammaproteobacteria</taxon>
        <taxon>Alteromonadales</taxon>
        <taxon>Shewanellaceae</taxon>
        <taxon>Shewanella</taxon>
    </lineage>
</organism>
<dbReference type="PANTHER" id="PTHR37953">
    <property type="entry name" value="UPF0127 PROTEIN MJ1496"/>
    <property type="match status" value="1"/>
</dbReference>
<evidence type="ECO:0000313" key="1">
    <source>
        <dbReference type="EMBL" id="KVX01515.1"/>
    </source>
</evidence>
<dbReference type="Gene3D" id="2.60.120.1140">
    <property type="entry name" value="Protein of unknown function DUF192"/>
    <property type="match status" value="1"/>
</dbReference>